<feature type="signal peptide" evidence="1">
    <location>
        <begin position="1"/>
        <end position="33"/>
    </location>
</feature>
<keyword evidence="1" id="KW-0732">Signal</keyword>
<proteinExistence type="predicted"/>
<feature type="chain" id="PRO_5029843672" evidence="1">
    <location>
        <begin position="34"/>
        <end position="121"/>
    </location>
</feature>
<gene>
    <name evidence="2" type="ORF">mMyoMyo1_008602</name>
</gene>
<accession>A0A7J7UPY7</accession>
<dbReference type="EMBL" id="JABWUV010000012">
    <property type="protein sequence ID" value="KAF6314811.1"/>
    <property type="molecule type" value="Genomic_DNA"/>
</dbReference>
<name>A0A7J7UPY7_MYOMY</name>
<keyword evidence="3" id="KW-1185">Reference proteome</keyword>
<reference evidence="2 3" key="1">
    <citation type="journal article" date="2020" name="Nature">
        <title>Six reference-quality genomes reveal evolution of bat adaptations.</title>
        <authorList>
            <person name="Jebb D."/>
            <person name="Huang Z."/>
            <person name="Pippel M."/>
            <person name="Hughes G.M."/>
            <person name="Lavrichenko K."/>
            <person name="Devanna P."/>
            <person name="Winkler S."/>
            <person name="Jermiin L.S."/>
            <person name="Skirmuntt E.C."/>
            <person name="Katzourakis A."/>
            <person name="Burkitt-Gray L."/>
            <person name="Ray D.A."/>
            <person name="Sullivan K.A.M."/>
            <person name="Roscito J.G."/>
            <person name="Kirilenko B.M."/>
            <person name="Davalos L.M."/>
            <person name="Corthals A.P."/>
            <person name="Power M.L."/>
            <person name="Jones G."/>
            <person name="Ransome R.D."/>
            <person name="Dechmann D.K.N."/>
            <person name="Locatelli A.G."/>
            <person name="Puechmaille S.J."/>
            <person name="Fedrigo O."/>
            <person name="Jarvis E.D."/>
            <person name="Hiller M."/>
            <person name="Vernes S.C."/>
            <person name="Myers E.W."/>
            <person name="Teeling E.C."/>
        </authorList>
    </citation>
    <scope>NUCLEOTIDE SEQUENCE [LARGE SCALE GENOMIC DNA]</scope>
    <source>
        <strain evidence="2">MMyoMyo1</strain>
        <tissue evidence="2">Flight muscle</tissue>
    </source>
</reference>
<sequence>MAGHQGPGRLLAKRRRKLIPLLIMWGLWNPVSQHPIFRYLFSCLSPGQCPLEYKLTPQWVLCAEVREEDVTCRPRGRQLGWELGPGKILVIYKQGNKKQYCNSYLLLSTYLCQALYVHLCL</sequence>
<dbReference type="Proteomes" id="UP000527355">
    <property type="component" value="Unassembled WGS sequence"/>
</dbReference>
<comment type="caution">
    <text evidence="2">The sequence shown here is derived from an EMBL/GenBank/DDBJ whole genome shotgun (WGS) entry which is preliminary data.</text>
</comment>
<evidence type="ECO:0000313" key="2">
    <source>
        <dbReference type="EMBL" id="KAF6314811.1"/>
    </source>
</evidence>
<dbReference type="AlphaFoldDB" id="A0A7J7UPY7"/>
<protein>
    <submittedName>
        <fullName evidence="2">Uncharacterized protein</fullName>
    </submittedName>
</protein>
<evidence type="ECO:0000256" key="1">
    <source>
        <dbReference type="SAM" id="SignalP"/>
    </source>
</evidence>
<evidence type="ECO:0000313" key="3">
    <source>
        <dbReference type="Proteomes" id="UP000527355"/>
    </source>
</evidence>
<organism evidence="2 3">
    <name type="scientific">Myotis myotis</name>
    <name type="common">Greater mouse-eared bat</name>
    <name type="synonym">Vespertilio myotis</name>
    <dbReference type="NCBI Taxonomy" id="51298"/>
    <lineage>
        <taxon>Eukaryota</taxon>
        <taxon>Metazoa</taxon>
        <taxon>Chordata</taxon>
        <taxon>Craniata</taxon>
        <taxon>Vertebrata</taxon>
        <taxon>Euteleostomi</taxon>
        <taxon>Mammalia</taxon>
        <taxon>Eutheria</taxon>
        <taxon>Laurasiatheria</taxon>
        <taxon>Chiroptera</taxon>
        <taxon>Yangochiroptera</taxon>
        <taxon>Vespertilionidae</taxon>
        <taxon>Myotis</taxon>
    </lineage>
</organism>